<dbReference type="PROSITE" id="PS01053">
    <property type="entry name" value="ARGINASE_1"/>
    <property type="match status" value="1"/>
</dbReference>
<evidence type="ECO:0008006" key="5">
    <source>
        <dbReference type="Google" id="ProtNLM"/>
    </source>
</evidence>
<gene>
    <name evidence="4" type="ORF">S06H3_14523</name>
</gene>
<dbReference type="InterPro" id="IPR020855">
    <property type="entry name" value="Ureohydrolase_Mn_BS"/>
</dbReference>
<dbReference type="InterPro" id="IPR023696">
    <property type="entry name" value="Ureohydrolase_dom_sf"/>
</dbReference>
<dbReference type="Pfam" id="PF00491">
    <property type="entry name" value="Arginase"/>
    <property type="match status" value="1"/>
</dbReference>
<dbReference type="GO" id="GO:0046872">
    <property type="term" value="F:metal ion binding"/>
    <property type="evidence" value="ECO:0007669"/>
    <property type="project" value="UniProtKB-KW"/>
</dbReference>
<keyword evidence="3" id="KW-0378">Hydrolase</keyword>
<comment type="similarity">
    <text evidence="1">Belongs to the arginase family. Agmatinase subfamily.</text>
</comment>
<dbReference type="EMBL" id="BARV01007102">
    <property type="protein sequence ID" value="GAI03687.1"/>
    <property type="molecule type" value="Genomic_DNA"/>
</dbReference>
<organism evidence="4">
    <name type="scientific">marine sediment metagenome</name>
    <dbReference type="NCBI Taxonomy" id="412755"/>
    <lineage>
        <taxon>unclassified sequences</taxon>
        <taxon>metagenomes</taxon>
        <taxon>ecological metagenomes</taxon>
    </lineage>
</organism>
<evidence type="ECO:0000256" key="3">
    <source>
        <dbReference type="ARBA" id="ARBA00022801"/>
    </source>
</evidence>
<dbReference type="Gene3D" id="3.40.800.10">
    <property type="entry name" value="Ureohydrolase domain"/>
    <property type="match status" value="1"/>
</dbReference>
<evidence type="ECO:0000256" key="1">
    <source>
        <dbReference type="ARBA" id="ARBA00009227"/>
    </source>
</evidence>
<evidence type="ECO:0000313" key="4">
    <source>
        <dbReference type="EMBL" id="GAI03687.1"/>
    </source>
</evidence>
<dbReference type="PROSITE" id="PS51409">
    <property type="entry name" value="ARGINASE_2"/>
    <property type="match status" value="1"/>
</dbReference>
<accession>X1K9J9</accession>
<evidence type="ECO:0000256" key="2">
    <source>
        <dbReference type="ARBA" id="ARBA00022723"/>
    </source>
</evidence>
<dbReference type="SUPFAM" id="SSF52768">
    <property type="entry name" value="Arginase/deacetylase"/>
    <property type="match status" value="1"/>
</dbReference>
<dbReference type="AlphaFoldDB" id="X1K9J9"/>
<comment type="caution">
    <text evidence="4">The sequence shown here is derived from an EMBL/GenBank/DDBJ whole genome shotgun (WGS) entry which is preliminary data.</text>
</comment>
<keyword evidence="2" id="KW-0479">Metal-binding</keyword>
<name>X1K9J9_9ZZZZ</name>
<dbReference type="PANTHER" id="PTHR11358:SF26">
    <property type="entry name" value="GUANIDINO ACID HYDROLASE, MITOCHONDRIAL"/>
    <property type="match status" value="1"/>
</dbReference>
<protein>
    <recommendedName>
        <fullName evidence="5">Agmatinase</fullName>
    </recommendedName>
</protein>
<dbReference type="GO" id="GO:0033389">
    <property type="term" value="P:putrescine biosynthetic process from arginine, via agmatine"/>
    <property type="evidence" value="ECO:0007669"/>
    <property type="project" value="TreeGrafter"/>
</dbReference>
<dbReference type="GO" id="GO:0008783">
    <property type="term" value="F:agmatinase activity"/>
    <property type="evidence" value="ECO:0007669"/>
    <property type="project" value="TreeGrafter"/>
</dbReference>
<proteinExistence type="inferred from homology"/>
<dbReference type="InterPro" id="IPR006035">
    <property type="entry name" value="Ureohydrolase"/>
</dbReference>
<feature type="non-terminal residue" evidence="4">
    <location>
        <position position="1"/>
    </location>
</feature>
<reference evidence="4" key="1">
    <citation type="journal article" date="2014" name="Front. Microbiol.">
        <title>High frequency of phylogenetically diverse reductive dehalogenase-homologous genes in deep subseafloor sedimentary metagenomes.</title>
        <authorList>
            <person name="Kawai M."/>
            <person name="Futagami T."/>
            <person name="Toyoda A."/>
            <person name="Takaki Y."/>
            <person name="Nishi S."/>
            <person name="Hori S."/>
            <person name="Arai W."/>
            <person name="Tsubouchi T."/>
            <person name="Morono Y."/>
            <person name="Uchiyama I."/>
            <person name="Ito T."/>
            <person name="Fujiyama A."/>
            <person name="Inagaki F."/>
            <person name="Takami H."/>
        </authorList>
    </citation>
    <scope>NUCLEOTIDE SEQUENCE</scope>
    <source>
        <strain evidence="4">Expedition CK06-06</strain>
    </source>
</reference>
<sequence length="152" mass="17352">ADLRNSYEKTKYSHACVARRLIEKNKIVQVGIRSLCQKEADFIKKKNLRLFYARDIVGREEWMEEAISRLSDKIYLSIDLDFFDPSLIPAVGTPEPGGLGWYETLKFLRLLTKEKKILGIDVVELSPAPQDIPSSFTAAKLIYKLIAYLTAI</sequence>
<dbReference type="PANTHER" id="PTHR11358">
    <property type="entry name" value="ARGINASE/AGMATINASE"/>
    <property type="match status" value="1"/>
</dbReference>